<reference evidence="2 3" key="1">
    <citation type="submission" date="2020-02" db="EMBL/GenBank/DDBJ databases">
        <title>Genome sequence of strain CCNWXJ40-4.</title>
        <authorList>
            <person name="Gao J."/>
            <person name="Sun J."/>
        </authorList>
    </citation>
    <scope>NUCLEOTIDE SEQUENCE [LARGE SCALE GENOMIC DNA]</scope>
    <source>
        <strain evidence="2 3">CCNWXJ 40-4</strain>
    </source>
</reference>
<keyword evidence="3" id="KW-1185">Reference proteome</keyword>
<evidence type="ECO:0008006" key="4">
    <source>
        <dbReference type="Google" id="ProtNLM"/>
    </source>
</evidence>
<gene>
    <name evidence="2" type="ORF">G6N73_18085</name>
</gene>
<accession>A0A6G4WE19</accession>
<evidence type="ECO:0000256" key="1">
    <source>
        <dbReference type="SAM" id="MobiDB-lite"/>
    </source>
</evidence>
<feature type="compositionally biased region" description="Pro residues" evidence="1">
    <location>
        <begin position="126"/>
        <end position="138"/>
    </location>
</feature>
<dbReference type="AlphaFoldDB" id="A0A6G4WE19"/>
<evidence type="ECO:0000313" key="3">
    <source>
        <dbReference type="Proteomes" id="UP001642900"/>
    </source>
</evidence>
<evidence type="ECO:0000313" key="2">
    <source>
        <dbReference type="EMBL" id="NGO53055.1"/>
    </source>
</evidence>
<protein>
    <recommendedName>
        <fullName evidence="4">DUF2946 domain-containing protein</fullName>
    </recommendedName>
</protein>
<comment type="caution">
    <text evidence="2">The sequence shown here is derived from an EMBL/GenBank/DDBJ whole genome shotgun (WGS) entry which is preliminary data.</text>
</comment>
<name>A0A6G4WE19_9HYPH</name>
<proteinExistence type="predicted"/>
<dbReference type="EMBL" id="JAAKZF010000026">
    <property type="protein sequence ID" value="NGO53055.1"/>
    <property type="molecule type" value="Genomic_DNA"/>
</dbReference>
<organism evidence="2 3">
    <name type="scientific">Allomesorhizobium camelthorni</name>
    <dbReference type="NCBI Taxonomy" id="475069"/>
    <lineage>
        <taxon>Bacteria</taxon>
        <taxon>Pseudomonadati</taxon>
        <taxon>Pseudomonadota</taxon>
        <taxon>Alphaproteobacteria</taxon>
        <taxon>Hyphomicrobiales</taxon>
        <taxon>Phyllobacteriaceae</taxon>
        <taxon>Allomesorhizobium</taxon>
    </lineage>
</organism>
<feature type="region of interest" description="Disordered" evidence="1">
    <location>
        <begin position="118"/>
        <end position="138"/>
    </location>
</feature>
<sequence length="138" mass="14348">MAGRRTSPGWFQTLRRDRALFAVAATLVLFAHLFQPLAEANAANTAKAWVICTMFGEAKSPAADDALPPPGAADDCPTCIGGPCAGMDAPPKLSAGSEPAFAAPAAYAGRFPHWLETENLPGRLNEPPPAIRAPPLSA</sequence>
<dbReference type="Proteomes" id="UP001642900">
    <property type="component" value="Unassembled WGS sequence"/>
</dbReference>
<dbReference type="RefSeq" id="WP_165030048.1">
    <property type="nucleotide sequence ID" value="NZ_JAAKZF010000026.1"/>
</dbReference>